<protein>
    <submittedName>
        <fullName evidence="2">Uncharacterized protein</fullName>
    </submittedName>
</protein>
<dbReference type="PaxDb" id="4577-AC204519.3_FGP003"/>
<feature type="region of interest" description="Disordered" evidence="1">
    <location>
        <begin position="50"/>
        <end position="103"/>
    </location>
</feature>
<sequence length="171" mass="18669">MPRKHRGARVAREELGAALVRARQGRGITKQGWWASGGGRSGRGMEVTIEPLDSSVPPVGSRRRRLPARRAATPAQQRRRHAKGVGVGPSVAHSLHASPPSKVVQLRSSMAPPLLQTRAGALPAKVEALKEARNRRAATKPQKTERWAARSMGLMRNGSCVRVQTRSEMWI</sequence>
<name>A0A1D6LWS1_MAIZE</name>
<dbReference type="InParanoid" id="A0A1D6LWS1"/>
<evidence type="ECO:0000256" key="1">
    <source>
        <dbReference type="SAM" id="MobiDB-lite"/>
    </source>
</evidence>
<reference evidence="2" key="1">
    <citation type="submission" date="2015-12" db="EMBL/GenBank/DDBJ databases">
        <title>Update maize B73 reference genome by single molecule sequencing technologies.</title>
        <authorList>
            <consortium name="Maize Genome Sequencing Project"/>
            <person name="Ware D."/>
        </authorList>
    </citation>
    <scope>NUCLEOTIDE SEQUENCE</scope>
    <source>
        <tissue evidence="2">Seedling</tissue>
    </source>
</reference>
<accession>A0A1D6LWS1</accession>
<gene>
    <name evidence="2" type="ORF">ZEAMMB73_Zm00001d037339</name>
</gene>
<dbReference type="EMBL" id="CM000782">
    <property type="protein sequence ID" value="AQK83670.1"/>
    <property type="molecule type" value="Genomic_DNA"/>
</dbReference>
<dbReference type="AlphaFoldDB" id="A0A1D6LWS1"/>
<proteinExistence type="predicted"/>
<evidence type="ECO:0000313" key="2">
    <source>
        <dbReference type="EMBL" id="AQK83670.1"/>
    </source>
</evidence>
<organism evidence="2">
    <name type="scientific">Zea mays</name>
    <name type="common">Maize</name>
    <dbReference type="NCBI Taxonomy" id="4577"/>
    <lineage>
        <taxon>Eukaryota</taxon>
        <taxon>Viridiplantae</taxon>
        <taxon>Streptophyta</taxon>
        <taxon>Embryophyta</taxon>
        <taxon>Tracheophyta</taxon>
        <taxon>Spermatophyta</taxon>
        <taxon>Magnoliopsida</taxon>
        <taxon>Liliopsida</taxon>
        <taxon>Poales</taxon>
        <taxon>Poaceae</taxon>
        <taxon>PACMAD clade</taxon>
        <taxon>Panicoideae</taxon>
        <taxon>Andropogonodae</taxon>
        <taxon>Andropogoneae</taxon>
        <taxon>Tripsacinae</taxon>
        <taxon>Zea</taxon>
    </lineage>
</organism>